<dbReference type="RefSeq" id="WP_030005058.1">
    <property type="nucleotide sequence ID" value="NC_022549.1"/>
</dbReference>
<keyword evidence="1" id="KW-1133">Transmembrane helix</keyword>
<keyword evidence="3" id="KW-1185">Reference proteome</keyword>
<evidence type="ECO:0008006" key="4">
    <source>
        <dbReference type="Google" id="ProtNLM"/>
    </source>
</evidence>
<dbReference type="HOGENOM" id="CLU_2434073_0_0_14"/>
<evidence type="ECO:0000313" key="2">
    <source>
        <dbReference type="EMBL" id="CCV66198.1"/>
    </source>
</evidence>
<dbReference type="AlphaFoldDB" id="U4KRZ7"/>
<feature type="transmembrane region" description="Helical" evidence="1">
    <location>
        <begin position="61"/>
        <end position="83"/>
    </location>
</feature>
<sequence>MNSFGIGFTAVISVIFLIGVFFVIKKKAYKYVLSLIFLLLAIGLFLLTLGEDEPGSFADLIYVLFAVVSTILSGIVAGVIFIIQSLKKNK</sequence>
<gene>
    <name evidence="2" type="ORF">BN85311770</name>
</gene>
<name>U4KRZ7_9MOLU</name>
<feature type="transmembrane region" description="Helical" evidence="1">
    <location>
        <begin position="6"/>
        <end position="24"/>
    </location>
</feature>
<feature type="transmembrane region" description="Helical" evidence="1">
    <location>
        <begin position="31"/>
        <end position="49"/>
    </location>
</feature>
<reference evidence="2 3" key="1">
    <citation type="journal article" date="2013" name="J. Mol. Microbiol. Biotechnol.">
        <title>Analysis of the Complete Genomes of Acholeplasma brassicae , A. palmae and A. laidlawii and Their Comparison to the Obligate Parasites from ' Candidatus Phytoplasma'.</title>
        <authorList>
            <person name="Kube M."/>
            <person name="Siewert C."/>
            <person name="Migdoll A.M."/>
            <person name="Duduk B."/>
            <person name="Holz S."/>
            <person name="Rabus R."/>
            <person name="Seemuller E."/>
            <person name="Mitrovic J."/>
            <person name="Muller I."/>
            <person name="Buttner C."/>
            <person name="Reinhardt R."/>
        </authorList>
    </citation>
    <scope>NUCLEOTIDE SEQUENCE [LARGE SCALE GENOMIC DNA]</scope>
    <source>
        <strain evidence="3">0502</strain>
    </source>
</reference>
<protein>
    <recommendedName>
        <fullName evidence="4">YesK-like protein</fullName>
    </recommendedName>
</protein>
<keyword evidence="1" id="KW-0472">Membrane</keyword>
<dbReference type="EMBL" id="FO681348">
    <property type="protein sequence ID" value="CCV66198.1"/>
    <property type="molecule type" value="Genomic_DNA"/>
</dbReference>
<evidence type="ECO:0000313" key="3">
    <source>
        <dbReference type="Proteomes" id="UP000032737"/>
    </source>
</evidence>
<accession>U4KRZ7</accession>
<dbReference type="Proteomes" id="UP000032737">
    <property type="component" value="Chromosome"/>
</dbReference>
<organism evidence="2 3">
    <name type="scientific">Acholeplasma brassicae</name>
    <dbReference type="NCBI Taxonomy" id="61635"/>
    <lineage>
        <taxon>Bacteria</taxon>
        <taxon>Bacillati</taxon>
        <taxon>Mycoplasmatota</taxon>
        <taxon>Mollicutes</taxon>
        <taxon>Acholeplasmatales</taxon>
        <taxon>Acholeplasmataceae</taxon>
        <taxon>Acholeplasma</taxon>
    </lineage>
</organism>
<proteinExistence type="predicted"/>
<dbReference type="KEGG" id="abra:BN85311770"/>
<evidence type="ECO:0000256" key="1">
    <source>
        <dbReference type="SAM" id="Phobius"/>
    </source>
</evidence>
<keyword evidence="1" id="KW-0812">Transmembrane</keyword>